<dbReference type="KEGG" id="gsh:117368171"/>
<accession>A0A6P8SRE5</accession>
<evidence type="ECO:0000256" key="5">
    <source>
        <dbReference type="ARBA" id="ARBA00022989"/>
    </source>
</evidence>
<keyword evidence="2" id="KW-1003">Cell membrane</keyword>
<dbReference type="Proteomes" id="UP000515159">
    <property type="component" value="Chromosome 10"/>
</dbReference>
<dbReference type="InterPro" id="IPR013783">
    <property type="entry name" value="Ig-like_fold"/>
</dbReference>
<dbReference type="RefSeq" id="XP_033817441.1">
    <property type="nucleotide sequence ID" value="XM_033961550.1"/>
</dbReference>
<keyword evidence="9" id="KW-0325">Glycoprotein</keyword>
<proteinExistence type="predicted"/>
<dbReference type="Gene3D" id="2.60.40.10">
    <property type="entry name" value="Immunoglobulins"/>
    <property type="match status" value="2"/>
</dbReference>
<evidence type="ECO:0000313" key="16">
    <source>
        <dbReference type="RefSeq" id="XP_033817442.1"/>
    </source>
</evidence>
<evidence type="ECO:0000256" key="2">
    <source>
        <dbReference type="ARBA" id="ARBA00022475"/>
    </source>
</evidence>
<dbReference type="AlphaFoldDB" id="A0A6P8SRE5"/>
<evidence type="ECO:0000256" key="10">
    <source>
        <dbReference type="ARBA" id="ARBA00023319"/>
    </source>
</evidence>
<evidence type="ECO:0000256" key="12">
    <source>
        <dbReference type="SAM" id="SignalP"/>
    </source>
</evidence>
<dbReference type="InterPro" id="IPR051713">
    <property type="entry name" value="T-cell_Activation_Regulation"/>
</dbReference>
<feature type="transmembrane region" description="Helical" evidence="11">
    <location>
        <begin position="236"/>
        <end position="255"/>
    </location>
</feature>
<keyword evidence="14" id="KW-1185">Reference proteome</keyword>
<dbReference type="RefSeq" id="XP_033817442.1">
    <property type="nucleotide sequence ID" value="XM_033961551.1"/>
</dbReference>
<dbReference type="PANTHER" id="PTHR25466:SF14">
    <property type="entry name" value="BUTYROPHILIN SUBFAMILY 2 MEMBER A2-LIKE-RELATED"/>
    <property type="match status" value="1"/>
</dbReference>
<protein>
    <submittedName>
        <fullName evidence="15 16">Uncharacterized protein LOC117368171</fullName>
    </submittedName>
</protein>
<dbReference type="GO" id="GO:0071222">
    <property type="term" value="P:cellular response to lipopolysaccharide"/>
    <property type="evidence" value="ECO:0007669"/>
    <property type="project" value="TreeGrafter"/>
</dbReference>
<keyword evidence="3 11" id="KW-0812">Transmembrane</keyword>
<evidence type="ECO:0000256" key="11">
    <source>
        <dbReference type="SAM" id="Phobius"/>
    </source>
</evidence>
<evidence type="ECO:0000256" key="4">
    <source>
        <dbReference type="ARBA" id="ARBA00022729"/>
    </source>
</evidence>
<evidence type="ECO:0000256" key="1">
    <source>
        <dbReference type="ARBA" id="ARBA00004251"/>
    </source>
</evidence>
<dbReference type="SMART" id="SM00409">
    <property type="entry name" value="IG"/>
    <property type="match status" value="1"/>
</dbReference>
<sequence length="273" mass="31019">MAPLHSVVFCFLFMLMFIASSVSPRSTNFSCPSPVHSKVGDSVQLVCSASDDIQHVILHNPLNSTIHLIDTYNNKYFSEDKRISLLQIEKSSATLQIDNVKVSDANHYTLFLQANGGYKTIRIELKVEVPYSNIIVTKSQDAIVCKARGGSSEGQIRWLDGYQKNWTKSAEMVANKMEDGTFLLTSILYLKSYSIMEKYCCTVEYKLMGTTKNETSCITTNEEPERHADNEESRKMHFWLIIPVLMFFVALVIYCRSGQRHFIQGESSRDHSI</sequence>
<evidence type="ECO:0000313" key="15">
    <source>
        <dbReference type="RefSeq" id="XP_033817441.1"/>
    </source>
</evidence>
<dbReference type="InterPro" id="IPR013106">
    <property type="entry name" value="Ig_V-set"/>
</dbReference>
<dbReference type="PANTHER" id="PTHR25466">
    <property type="entry name" value="T-LYMPHOCYTE ACTIVATION ANTIGEN"/>
    <property type="match status" value="1"/>
</dbReference>
<evidence type="ECO:0000256" key="6">
    <source>
        <dbReference type="ARBA" id="ARBA00023136"/>
    </source>
</evidence>
<dbReference type="OrthoDB" id="9048639at2759"/>
<comment type="subcellular location">
    <subcellularLocation>
        <location evidence="1">Cell membrane</location>
        <topology evidence="1">Single-pass type I membrane protein</topology>
    </subcellularLocation>
</comment>
<dbReference type="SUPFAM" id="SSF48726">
    <property type="entry name" value="Immunoglobulin"/>
    <property type="match status" value="2"/>
</dbReference>
<evidence type="ECO:0000313" key="14">
    <source>
        <dbReference type="Proteomes" id="UP000515159"/>
    </source>
</evidence>
<keyword evidence="7" id="KW-1015">Disulfide bond</keyword>
<dbReference type="GO" id="GO:0042102">
    <property type="term" value="P:positive regulation of T cell proliferation"/>
    <property type="evidence" value="ECO:0007669"/>
    <property type="project" value="TreeGrafter"/>
</dbReference>
<keyword evidence="10" id="KW-0393">Immunoglobulin domain</keyword>
<dbReference type="GO" id="GO:0031295">
    <property type="term" value="P:T cell costimulation"/>
    <property type="evidence" value="ECO:0007669"/>
    <property type="project" value="TreeGrafter"/>
</dbReference>
<keyword evidence="4 12" id="KW-0732">Signal</keyword>
<dbReference type="GO" id="GO:0042130">
    <property type="term" value="P:negative regulation of T cell proliferation"/>
    <property type="evidence" value="ECO:0007669"/>
    <property type="project" value="TreeGrafter"/>
</dbReference>
<feature type="chain" id="PRO_5044654243" evidence="12">
    <location>
        <begin position="25"/>
        <end position="273"/>
    </location>
</feature>
<gene>
    <name evidence="15 16" type="primary">LOC117368171</name>
</gene>
<dbReference type="InterPro" id="IPR036179">
    <property type="entry name" value="Ig-like_dom_sf"/>
</dbReference>
<evidence type="ECO:0000256" key="3">
    <source>
        <dbReference type="ARBA" id="ARBA00022692"/>
    </source>
</evidence>
<dbReference type="InterPro" id="IPR003599">
    <property type="entry name" value="Ig_sub"/>
</dbReference>
<dbReference type="GO" id="GO:0007166">
    <property type="term" value="P:cell surface receptor signaling pathway"/>
    <property type="evidence" value="ECO:0007669"/>
    <property type="project" value="TreeGrafter"/>
</dbReference>
<keyword evidence="8" id="KW-0675">Receptor</keyword>
<dbReference type="GO" id="GO:0009897">
    <property type="term" value="C:external side of plasma membrane"/>
    <property type="evidence" value="ECO:0007669"/>
    <property type="project" value="TreeGrafter"/>
</dbReference>
<name>A0A6P8SRE5_GEOSA</name>
<keyword evidence="6 11" id="KW-0472">Membrane</keyword>
<evidence type="ECO:0000256" key="8">
    <source>
        <dbReference type="ARBA" id="ARBA00023170"/>
    </source>
</evidence>
<dbReference type="GO" id="GO:0006955">
    <property type="term" value="P:immune response"/>
    <property type="evidence" value="ECO:0007669"/>
    <property type="project" value="TreeGrafter"/>
</dbReference>
<evidence type="ECO:0000256" key="9">
    <source>
        <dbReference type="ARBA" id="ARBA00023180"/>
    </source>
</evidence>
<dbReference type="Pfam" id="PF07686">
    <property type="entry name" value="V-set"/>
    <property type="match status" value="1"/>
</dbReference>
<dbReference type="GeneID" id="117368171"/>
<feature type="signal peptide" evidence="12">
    <location>
        <begin position="1"/>
        <end position="24"/>
    </location>
</feature>
<organism evidence="14 15">
    <name type="scientific">Geotrypetes seraphini</name>
    <name type="common">Gaboon caecilian</name>
    <name type="synonym">Caecilia seraphini</name>
    <dbReference type="NCBI Taxonomy" id="260995"/>
    <lineage>
        <taxon>Eukaryota</taxon>
        <taxon>Metazoa</taxon>
        <taxon>Chordata</taxon>
        <taxon>Craniata</taxon>
        <taxon>Vertebrata</taxon>
        <taxon>Euteleostomi</taxon>
        <taxon>Amphibia</taxon>
        <taxon>Gymnophiona</taxon>
        <taxon>Geotrypetes</taxon>
    </lineage>
</organism>
<evidence type="ECO:0000259" key="13">
    <source>
        <dbReference type="SMART" id="SM00409"/>
    </source>
</evidence>
<reference evidence="15 16" key="1">
    <citation type="submission" date="2025-04" db="UniProtKB">
        <authorList>
            <consortium name="RefSeq"/>
        </authorList>
    </citation>
    <scope>IDENTIFICATION</scope>
</reference>
<feature type="domain" description="Immunoglobulin" evidence="13">
    <location>
        <begin position="32"/>
        <end position="128"/>
    </location>
</feature>
<keyword evidence="5 11" id="KW-1133">Transmembrane helix</keyword>
<evidence type="ECO:0000256" key="7">
    <source>
        <dbReference type="ARBA" id="ARBA00023157"/>
    </source>
</evidence>